<comment type="pathway">
    <text evidence="1">Lipid metabolism; butanoate metabolism.</text>
</comment>
<evidence type="ECO:0000256" key="5">
    <source>
        <dbReference type="PIRSR" id="PIRSR000105-1"/>
    </source>
</evidence>
<dbReference type="InterPro" id="IPR008927">
    <property type="entry name" value="6-PGluconate_DH-like_C_sf"/>
</dbReference>
<dbReference type="InterPro" id="IPR022694">
    <property type="entry name" value="3-OHacyl-CoA_DH"/>
</dbReference>
<dbReference type="Pfam" id="PF02737">
    <property type="entry name" value="3HCDH_N"/>
    <property type="match status" value="1"/>
</dbReference>
<dbReference type="InterPro" id="IPR013328">
    <property type="entry name" value="6PGD_dom2"/>
</dbReference>
<dbReference type="PANTHER" id="PTHR48075">
    <property type="entry name" value="3-HYDROXYACYL-COA DEHYDROGENASE FAMILY PROTEIN"/>
    <property type="match status" value="1"/>
</dbReference>
<dbReference type="SUPFAM" id="SSF51735">
    <property type="entry name" value="NAD(P)-binding Rossmann-fold domains"/>
    <property type="match status" value="1"/>
</dbReference>
<dbReference type="PIRSF" id="PIRSF000105">
    <property type="entry name" value="HCDH"/>
    <property type="match status" value="1"/>
</dbReference>
<evidence type="ECO:0000256" key="1">
    <source>
        <dbReference type="ARBA" id="ARBA00005086"/>
    </source>
</evidence>
<dbReference type="SUPFAM" id="SSF48179">
    <property type="entry name" value="6-phosphogluconate dehydrogenase C-terminal domain-like"/>
    <property type="match status" value="1"/>
</dbReference>
<dbReference type="GO" id="GO:0006631">
    <property type="term" value="P:fatty acid metabolic process"/>
    <property type="evidence" value="ECO:0007669"/>
    <property type="project" value="InterPro"/>
</dbReference>
<feature type="binding site" evidence="6">
    <location>
        <position position="31"/>
    </location>
    <ligand>
        <name>NAD(+)</name>
        <dbReference type="ChEBI" id="CHEBI:57540"/>
    </ligand>
</feature>
<dbReference type="PATRIC" id="fig|679936.5.peg.2781"/>
<dbReference type="EMBL" id="CP003179">
    <property type="protein sequence ID" value="AEW06149.1"/>
    <property type="molecule type" value="Genomic_DNA"/>
</dbReference>
<dbReference type="InterPro" id="IPR036291">
    <property type="entry name" value="NAD(P)-bd_dom_sf"/>
</dbReference>
<evidence type="ECO:0000256" key="4">
    <source>
        <dbReference type="ARBA" id="ARBA00067747"/>
    </source>
</evidence>
<reference evidence="10" key="1">
    <citation type="submission" date="2011-12" db="EMBL/GenBank/DDBJ databases">
        <title>The complete genome of chromosome of Sulfobacillus acidophilus DSM 10332.</title>
        <authorList>
            <person name="Lucas S."/>
            <person name="Han J."/>
            <person name="Lapidus A."/>
            <person name="Bruce D."/>
            <person name="Goodwin L."/>
            <person name="Pitluck S."/>
            <person name="Peters L."/>
            <person name="Kyrpides N."/>
            <person name="Mavromatis K."/>
            <person name="Ivanova N."/>
            <person name="Mikhailova N."/>
            <person name="Chertkov O."/>
            <person name="Saunders E."/>
            <person name="Detter J.C."/>
            <person name="Tapia R."/>
            <person name="Han C."/>
            <person name="Land M."/>
            <person name="Hauser L."/>
            <person name="Markowitz V."/>
            <person name="Cheng J.-F."/>
            <person name="Hugenholtz P."/>
            <person name="Woyke T."/>
            <person name="Wu D."/>
            <person name="Pukall R."/>
            <person name="Gehrich-Schroeter G."/>
            <person name="Schneider S."/>
            <person name="Klenk H.-P."/>
            <person name="Eisen J.A."/>
        </authorList>
    </citation>
    <scope>NUCLEOTIDE SEQUENCE [LARGE SCALE GENOMIC DNA]</scope>
    <source>
        <strain evidence="10">ATCC 700253 / DSM 10332 / NAL</strain>
    </source>
</reference>
<dbReference type="Pfam" id="PF00725">
    <property type="entry name" value="3HCDH"/>
    <property type="match status" value="1"/>
</dbReference>
<feature type="binding site" evidence="6">
    <location>
        <position position="272"/>
    </location>
    <ligand>
        <name>NAD(+)</name>
        <dbReference type="ChEBI" id="CHEBI:57540"/>
    </ligand>
</feature>
<dbReference type="STRING" id="679936.Sulac_2687"/>
<feature type="domain" description="3-hydroxyacyl-CoA dehydrogenase C-terminal" evidence="7">
    <location>
        <begin position="184"/>
        <end position="280"/>
    </location>
</feature>
<keyword evidence="10" id="KW-1185">Reference proteome</keyword>
<dbReference type="KEGG" id="sap:Sulac_2687"/>
<proteinExistence type="inferred from homology"/>
<dbReference type="InterPro" id="IPR006176">
    <property type="entry name" value="3-OHacyl-CoA_DH_NAD-bd"/>
</dbReference>
<evidence type="ECO:0000256" key="2">
    <source>
        <dbReference type="ARBA" id="ARBA00009463"/>
    </source>
</evidence>
<feature type="binding site" evidence="6">
    <location>
        <position position="141"/>
    </location>
    <ligand>
        <name>NAD(+)</name>
        <dbReference type="ChEBI" id="CHEBI:57540"/>
    </ligand>
</feature>
<keyword evidence="6" id="KW-0520">NAD</keyword>
<evidence type="ECO:0000259" key="8">
    <source>
        <dbReference type="Pfam" id="PF02737"/>
    </source>
</evidence>
<evidence type="ECO:0000256" key="6">
    <source>
        <dbReference type="PIRSR" id="PIRSR000105-2"/>
    </source>
</evidence>
<dbReference type="FunFam" id="3.40.50.720:FF:000009">
    <property type="entry name" value="Fatty oxidation complex, alpha subunit"/>
    <property type="match status" value="1"/>
</dbReference>
<feature type="binding site" evidence="6">
    <location>
        <position position="95"/>
    </location>
    <ligand>
        <name>NAD(+)</name>
        <dbReference type="ChEBI" id="CHEBI:57540"/>
    </ligand>
</feature>
<feature type="domain" description="3-hydroxyacyl-CoA dehydrogenase NAD binding" evidence="8">
    <location>
        <begin position="5"/>
        <end position="181"/>
    </location>
</feature>
<dbReference type="AlphaFoldDB" id="G8TXU3"/>
<keyword evidence="3 9" id="KW-0560">Oxidoreductase</keyword>
<sequence length="282" mass="30772">MTTLLVIGAGQMGSGIAETAIWAGWQVYLTDVASESLNRGVAGIEKRLARRGEKNPADGPRVAAARQRLTPLPPGSTWPAVDLAVEAIIEEETAKRELMETLDQALPDAAILASNTSSISITRLARATRRPDRVIGMHFMNPVPVMELVEVIEGAETSPETTRRVMAWAEELGKTPVPVKDYPGFIANRILMPMINEAIFALQEGVATPEAIDTIMKLGMRHPMGPLQLADFIGLDTCLAILEVLYRGFGDPKYRPAPLLRQMVDAGHWGRKTGRGFYTYPA</sequence>
<feature type="binding site" evidence="6">
    <location>
        <begin position="8"/>
        <end position="13"/>
    </location>
    <ligand>
        <name>NAD(+)</name>
        <dbReference type="ChEBI" id="CHEBI:57540"/>
    </ligand>
</feature>
<dbReference type="GO" id="GO:0016616">
    <property type="term" value="F:oxidoreductase activity, acting on the CH-OH group of donors, NAD or NADP as acceptor"/>
    <property type="evidence" value="ECO:0007669"/>
    <property type="project" value="InterPro"/>
</dbReference>
<dbReference type="HOGENOM" id="CLU_009834_2_0_9"/>
<evidence type="ECO:0000313" key="10">
    <source>
        <dbReference type="Proteomes" id="UP000005439"/>
    </source>
</evidence>
<evidence type="ECO:0000259" key="7">
    <source>
        <dbReference type="Pfam" id="PF00725"/>
    </source>
</evidence>
<dbReference type="Gene3D" id="1.10.1040.10">
    <property type="entry name" value="N-(1-d-carboxylethyl)-l-norvaline Dehydrogenase, domain 2"/>
    <property type="match status" value="1"/>
</dbReference>
<feature type="binding site" evidence="6">
    <location>
        <position position="117"/>
    </location>
    <ligand>
        <name>NAD(+)</name>
        <dbReference type="ChEBI" id="CHEBI:57540"/>
    </ligand>
</feature>
<dbReference type="PANTHER" id="PTHR48075:SF5">
    <property type="entry name" value="3-HYDROXYBUTYRYL-COA DEHYDROGENASE"/>
    <property type="match status" value="1"/>
</dbReference>
<dbReference type="InterPro" id="IPR006108">
    <property type="entry name" value="3HC_DH_C"/>
</dbReference>
<organism evidence="9 10">
    <name type="scientific">Sulfobacillus acidophilus (strain ATCC 700253 / DSM 10332 / NAL)</name>
    <dbReference type="NCBI Taxonomy" id="679936"/>
    <lineage>
        <taxon>Bacteria</taxon>
        <taxon>Bacillati</taxon>
        <taxon>Bacillota</taxon>
        <taxon>Clostridia</taxon>
        <taxon>Eubacteriales</taxon>
        <taxon>Clostridiales Family XVII. Incertae Sedis</taxon>
        <taxon>Sulfobacillus</taxon>
    </lineage>
</organism>
<evidence type="ECO:0000256" key="3">
    <source>
        <dbReference type="ARBA" id="ARBA00023002"/>
    </source>
</evidence>
<name>G8TXU3_SULAD</name>
<dbReference type="Proteomes" id="UP000005439">
    <property type="component" value="Chromosome"/>
</dbReference>
<evidence type="ECO:0000313" key="9">
    <source>
        <dbReference type="EMBL" id="AEW06149.1"/>
    </source>
</evidence>
<gene>
    <name evidence="9" type="ordered locus">Sulac_2687</name>
</gene>
<comment type="similarity">
    <text evidence="2">Belongs to the 3-hydroxyacyl-CoA dehydrogenase family.</text>
</comment>
<feature type="binding site" evidence="6">
    <location>
        <position position="90"/>
    </location>
    <ligand>
        <name>NAD(+)</name>
        <dbReference type="ChEBI" id="CHEBI:57540"/>
    </ligand>
</feature>
<protein>
    <recommendedName>
        <fullName evidence="4">3-hydroxybutyryl-CoA dehydrogenase</fullName>
    </recommendedName>
</protein>
<feature type="site" description="Important for catalytic activity" evidence="5">
    <location>
        <position position="138"/>
    </location>
</feature>
<dbReference type="Gene3D" id="3.40.50.720">
    <property type="entry name" value="NAD(P)-binding Rossmann-like Domain"/>
    <property type="match status" value="1"/>
</dbReference>
<accession>G8TXU3</accession>
<dbReference type="GO" id="GO:0070403">
    <property type="term" value="F:NAD+ binding"/>
    <property type="evidence" value="ECO:0007669"/>
    <property type="project" value="InterPro"/>
</dbReference>
<reference evidence="9 10" key="2">
    <citation type="journal article" date="2012" name="Stand. Genomic Sci.">
        <title>Complete genome sequence of the moderately thermophilic mineral-sulfide-oxidizing firmicute Sulfobacillus acidophilus type strain (NAL(T)).</title>
        <authorList>
            <person name="Anderson I."/>
            <person name="Chertkov O."/>
            <person name="Chen A."/>
            <person name="Saunders E."/>
            <person name="Lapidus A."/>
            <person name="Nolan M."/>
            <person name="Lucas S."/>
            <person name="Hammon N."/>
            <person name="Deshpande S."/>
            <person name="Cheng J.F."/>
            <person name="Han C."/>
            <person name="Tapia R."/>
            <person name="Goodwin L.A."/>
            <person name="Pitluck S."/>
            <person name="Liolios K."/>
            <person name="Pagani I."/>
            <person name="Ivanova N."/>
            <person name="Mikhailova N."/>
            <person name="Pati A."/>
            <person name="Palaniappan K."/>
            <person name="Land M."/>
            <person name="Pan C."/>
            <person name="Rohde M."/>
            <person name="Pukall R."/>
            <person name="Goker M."/>
            <person name="Detter J.C."/>
            <person name="Woyke T."/>
            <person name="Bristow J."/>
            <person name="Eisen J.A."/>
            <person name="Markowitz V."/>
            <person name="Hugenholtz P."/>
            <person name="Kyrpides N.C."/>
            <person name="Klenk H.P."/>
            <person name="Mavromatis K."/>
        </authorList>
    </citation>
    <scope>NUCLEOTIDE SEQUENCE [LARGE SCALE GENOMIC DNA]</scope>
    <source>
        <strain evidence="10">ATCC 700253 / DSM 10332 / NAL</strain>
    </source>
</reference>